<evidence type="ECO:0000256" key="1">
    <source>
        <dbReference type="ARBA" id="ARBA00007532"/>
    </source>
</evidence>
<dbReference type="SUPFAM" id="SSF55424">
    <property type="entry name" value="FAD/NAD-linked reductases, dimerisation (C-terminal) domain"/>
    <property type="match status" value="1"/>
</dbReference>
<evidence type="ECO:0000256" key="3">
    <source>
        <dbReference type="ARBA" id="ARBA00022827"/>
    </source>
</evidence>
<reference evidence="10 11" key="1">
    <citation type="submission" date="2017-10" db="EMBL/GenBank/DDBJ databases">
        <title>Draft genome of Longibacter Salinarum.</title>
        <authorList>
            <person name="Goh K.M."/>
            <person name="Shamsir M.S."/>
            <person name="Lim S.W."/>
        </authorList>
    </citation>
    <scope>NUCLEOTIDE SEQUENCE [LARGE SCALE GENOMIC DNA]</scope>
    <source>
        <strain evidence="10 11">KCTC 52045</strain>
    </source>
</reference>
<dbReference type="GO" id="GO:0003955">
    <property type="term" value="F:NAD(P)H dehydrogenase (quinone) activity"/>
    <property type="evidence" value="ECO:0007669"/>
    <property type="project" value="TreeGrafter"/>
</dbReference>
<dbReference type="InterPro" id="IPR036188">
    <property type="entry name" value="FAD/NAD-bd_sf"/>
</dbReference>
<dbReference type="OrthoDB" id="9800167at2"/>
<dbReference type="InterPro" id="IPR001100">
    <property type="entry name" value="Pyr_nuc-diS_OxRdtase"/>
</dbReference>
<evidence type="ECO:0000256" key="5">
    <source>
        <dbReference type="PIRSR" id="PIRSR000350-2"/>
    </source>
</evidence>
<gene>
    <name evidence="10" type="ORF">CRI94_14175</name>
</gene>
<dbReference type="Gene3D" id="3.50.50.60">
    <property type="entry name" value="FAD/NAD(P)-binding domain"/>
    <property type="match status" value="2"/>
</dbReference>
<evidence type="ECO:0000259" key="9">
    <source>
        <dbReference type="Pfam" id="PF07992"/>
    </source>
</evidence>
<comment type="caution">
    <text evidence="10">The sequence shown here is derived from an EMBL/GenBank/DDBJ whole genome shotgun (WGS) entry which is preliminary data.</text>
</comment>
<feature type="binding site" evidence="6">
    <location>
        <position position="213"/>
    </location>
    <ligand>
        <name>NAD(+)</name>
        <dbReference type="ChEBI" id="CHEBI:57540"/>
    </ligand>
</feature>
<name>A0A2A8CVN5_9BACT</name>
<dbReference type="Pfam" id="PF02852">
    <property type="entry name" value="Pyr_redox_dim"/>
    <property type="match status" value="1"/>
</dbReference>
<dbReference type="InterPro" id="IPR004099">
    <property type="entry name" value="Pyr_nucl-diS_OxRdtase_dimer"/>
</dbReference>
<dbReference type="AlphaFoldDB" id="A0A2A8CVN5"/>
<sequence length="477" mass="51235">MTASTNDASPPQSYDLLVIGAGQGGGPLAGTMAEAGHSVAIIERKHVGGTCVNEGCTPTKTMVASARVAHLARRASDFGVATGEVSVDQSVIRERKQEVVDMFRDGSRSSLVDHKTLDLIEGHAEFTGERTVEVTLHDGSTRTVTADRIVINTGARPFMPPIKGIELDGVLTSTTIMELDEVPDHLIVLGGGYIGLEFGQMFRRFGAEVTIIERGDQVLAREDRDTAKALWEVLENDGVDVRVHSEITAIARVDDSLQVTVDGPEGSEDLAGTHVLIAAGRQPNTDDLGLDAANVETDDRGHIAVNERLQTSTDGIYAIGDVTGGAAFTHISYDDYRILRDRWLHDGDRTTTNRLVPYTVFTDPQLGRIGLSAGQANKQNDDIQVAHLPMSQVARALETDETRGFMEAVVDNKTGHILGATVLGAQGGEIASALQIAMMGELRYDQLRDGIFSHPTYIESLNNLFAQIDDEAVSAPA</sequence>
<feature type="binding site" evidence="6">
    <location>
        <begin position="190"/>
        <end position="197"/>
    </location>
    <ligand>
        <name>NAD(+)</name>
        <dbReference type="ChEBI" id="CHEBI:57540"/>
    </ligand>
</feature>
<dbReference type="Gene3D" id="3.30.390.30">
    <property type="match status" value="1"/>
</dbReference>
<keyword evidence="11" id="KW-1185">Reference proteome</keyword>
<evidence type="ECO:0000259" key="8">
    <source>
        <dbReference type="Pfam" id="PF02852"/>
    </source>
</evidence>
<dbReference type="InterPro" id="IPR023753">
    <property type="entry name" value="FAD/NAD-binding_dom"/>
</dbReference>
<evidence type="ECO:0000313" key="11">
    <source>
        <dbReference type="Proteomes" id="UP000220102"/>
    </source>
</evidence>
<dbReference type="PANTHER" id="PTHR43014">
    <property type="entry name" value="MERCURIC REDUCTASE"/>
    <property type="match status" value="1"/>
</dbReference>
<evidence type="ECO:0000256" key="7">
    <source>
        <dbReference type="PIRSR" id="PIRSR000350-4"/>
    </source>
</evidence>
<feature type="binding site" evidence="6">
    <location>
        <position position="280"/>
    </location>
    <ligand>
        <name>NAD(+)</name>
        <dbReference type="ChEBI" id="CHEBI:57540"/>
    </ligand>
</feature>
<feature type="disulfide bond" description="Redox-active" evidence="7">
    <location>
        <begin position="51"/>
        <end position="56"/>
    </location>
</feature>
<comment type="similarity">
    <text evidence="1">Belongs to the class-I pyridine nucleotide-disulfide oxidoreductase family.</text>
</comment>
<evidence type="ECO:0000256" key="6">
    <source>
        <dbReference type="PIRSR" id="PIRSR000350-3"/>
    </source>
</evidence>
<feature type="active site" description="Proton acceptor" evidence="5">
    <location>
        <position position="454"/>
    </location>
</feature>
<keyword evidence="3 6" id="KW-0274">FAD</keyword>
<comment type="cofactor">
    <cofactor evidence="6">
        <name>FAD</name>
        <dbReference type="ChEBI" id="CHEBI:57692"/>
    </cofactor>
    <text evidence="6">Binds 1 FAD per subunit.</text>
</comment>
<protein>
    <submittedName>
        <fullName evidence="10">Mercuric reductase</fullName>
    </submittedName>
</protein>
<dbReference type="SUPFAM" id="SSF51905">
    <property type="entry name" value="FAD/NAD(P)-binding domain"/>
    <property type="match status" value="1"/>
</dbReference>
<dbReference type="InterPro" id="IPR016156">
    <property type="entry name" value="FAD/NAD-linked_Rdtase_dimer_sf"/>
</dbReference>
<keyword evidence="2" id="KW-0285">Flavoprotein</keyword>
<evidence type="ECO:0000313" key="10">
    <source>
        <dbReference type="EMBL" id="PEN12657.1"/>
    </source>
</evidence>
<dbReference type="PIRSF" id="PIRSF000350">
    <property type="entry name" value="Mercury_reductase_MerA"/>
    <property type="match status" value="1"/>
</dbReference>
<dbReference type="Pfam" id="PF07992">
    <property type="entry name" value="Pyr_redox_2"/>
    <property type="match status" value="1"/>
</dbReference>
<dbReference type="RefSeq" id="WP_098077119.1">
    <property type="nucleotide sequence ID" value="NZ_PDEQ01000007.1"/>
</dbReference>
<keyword evidence="6" id="KW-0547">Nucleotide-binding</keyword>
<evidence type="ECO:0000256" key="2">
    <source>
        <dbReference type="ARBA" id="ARBA00022630"/>
    </source>
</evidence>
<dbReference type="FunFam" id="3.30.390.30:FF:000001">
    <property type="entry name" value="Dihydrolipoyl dehydrogenase"/>
    <property type="match status" value="1"/>
</dbReference>
<dbReference type="PANTHER" id="PTHR43014:SF2">
    <property type="entry name" value="MERCURIC REDUCTASE"/>
    <property type="match status" value="1"/>
</dbReference>
<dbReference type="PRINTS" id="PR00368">
    <property type="entry name" value="FADPNR"/>
</dbReference>
<dbReference type="PRINTS" id="PR00411">
    <property type="entry name" value="PNDRDTASEI"/>
</dbReference>
<evidence type="ECO:0000256" key="4">
    <source>
        <dbReference type="ARBA" id="ARBA00023002"/>
    </source>
</evidence>
<feature type="binding site" evidence="6">
    <location>
        <position position="321"/>
    </location>
    <ligand>
        <name>FAD</name>
        <dbReference type="ChEBI" id="CHEBI:57692"/>
    </ligand>
</feature>
<keyword evidence="4" id="KW-0560">Oxidoreductase</keyword>
<proteinExistence type="inferred from homology"/>
<dbReference type="EMBL" id="PDEQ01000007">
    <property type="protein sequence ID" value="PEN12657.1"/>
    <property type="molecule type" value="Genomic_DNA"/>
</dbReference>
<feature type="domain" description="Pyridine nucleotide-disulphide oxidoreductase dimerisation" evidence="8">
    <location>
        <begin position="356"/>
        <end position="463"/>
    </location>
</feature>
<feature type="domain" description="FAD/NAD(P)-binding" evidence="9">
    <location>
        <begin position="14"/>
        <end position="330"/>
    </location>
</feature>
<organism evidence="10 11">
    <name type="scientific">Longibacter salinarum</name>
    <dbReference type="NCBI Taxonomy" id="1850348"/>
    <lineage>
        <taxon>Bacteria</taxon>
        <taxon>Pseudomonadati</taxon>
        <taxon>Rhodothermota</taxon>
        <taxon>Rhodothermia</taxon>
        <taxon>Rhodothermales</taxon>
        <taxon>Salisaetaceae</taxon>
        <taxon>Longibacter</taxon>
    </lineage>
</organism>
<dbReference type="GO" id="GO:0050660">
    <property type="term" value="F:flavin adenine dinucleotide binding"/>
    <property type="evidence" value="ECO:0007669"/>
    <property type="project" value="TreeGrafter"/>
</dbReference>
<feature type="binding site" evidence="6">
    <location>
        <position position="60"/>
    </location>
    <ligand>
        <name>FAD</name>
        <dbReference type="ChEBI" id="CHEBI:57692"/>
    </ligand>
</feature>
<keyword evidence="6" id="KW-0520">NAD</keyword>
<dbReference type="Proteomes" id="UP000220102">
    <property type="component" value="Unassembled WGS sequence"/>
</dbReference>
<accession>A0A2A8CVN5</accession>